<dbReference type="Gene3D" id="1.10.10.10">
    <property type="entry name" value="Winged helix-like DNA-binding domain superfamily/Winged helix DNA-binding domain"/>
    <property type="match status" value="1"/>
</dbReference>
<dbReference type="GO" id="GO:0003677">
    <property type="term" value="F:DNA binding"/>
    <property type="evidence" value="ECO:0007669"/>
    <property type="project" value="TreeGrafter"/>
</dbReference>
<evidence type="ECO:0000259" key="1">
    <source>
        <dbReference type="PROSITE" id="PS50987"/>
    </source>
</evidence>
<dbReference type="PANTHER" id="PTHR39168:SF2">
    <property type="entry name" value="HTH-TYPE TRANSCRIPTIONAL REGULATOR CMTR"/>
    <property type="match status" value="1"/>
</dbReference>
<dbReference type="SMART" id="SM00418">
    <property type="entry name" value="HTH_ARSR"/>
    <property type="match status" value="1"/>
</dbReference>
<feature type="domain" description="HTH arsR-type" evidence="1">
    <location>
        <begin position="1"/>
        <end position="68"/>
    </location>
</feature>
<dbReference type="EMBL" id="FOGZ01000008">
    <property type="protein sequence ID" value="SER73794.1"/>
    <property type="molecule type" value="Genomic_DNA"/>
</dbReference>
<dbReference type="Proteomes" id="UP000198815">
    <property type="component" value="Unassembled WGS sequence"/>
</dbReference>
<dbReference type="InterPro" id="IPR036390">
    <property type="entry name" value="WH_DNA-bd_sf"/>
</dbReference>
<gene>
    <name evidence="2" type="ORF">SAMN05443377_10824</name>
</gene>
<dbReference type="InterPro" id="IPR001845">
    <property type="entry name" value="HTH_ArsR_DNA-bd_dom"/>
</dbReference>
<dbReference type="GO" id="GO:0003700">
    <property type="term" value="F:DNA-binding transcription factor activity"/>
    <property type="evidence" value="ECO:0007669"/>
    <property type="project" value="InterPro"/>
</dbReference>
<reference evidence="2 3" key="1">
    <citation type="submission" date="2016-10" db="EMBL/GenBank/DDBJ databases">
        <authorList>
            <person name="de Groot N.N."/>
        </authorList>
    </citation>
    <scope>NUCLEOTIDE SEQUENCE [LARGE SCALE GENOMIC DNA]</scope>
    <source>
        <strain evidence="2 3">DSM 16859</strain>
    </source>
</reference>
<dbReference type="SUPFAM" id="SSF46785">
    <property type="entry name" value="Winged helix' DNA-binding domain"/>
    <property type="match status" value="1"/>
</dbReference>
<dbReference type="Pfam" id="PF01022">
    <property type="entry name" value="HTH_5"/>
    <property type="match status" value="1"/>
</dbReference>
<dbReference type="PROSITE" id="PS50987">
    <property type="entry name" value="HTH_ARSR_2"/>
    <property type="match status" value="1"/>
</dbReference>
<dbReference type="GO" id="GO:0097063">
    <property type="term" value="F:cadmium ion sensor activity"/>
    <property type="evidence" value="ECO:0007669"/>
    <property type="project" value="TreeGrafter"/>
</dbReference>
<evidence type="ECO:0000313" key="3">
    <source>
        <dbReference type="Proteomes" id="UP000198815"/>
    </source>
</evidence>
<sequence length="111" mass="11445">MLDAPASPGAIADDLGLTRTNVSNHLACLRGCGILVALPQGRSTRYELADSHIGAALSDLFEVVLAVDTGHRCLRDAGARTGVHATCGCSRQGRSGDCGHDCGALRSRESA</sequence>
<dbReference type="InterPro" id="IPR036388">
    <property type="entry name" value="WH-like_DNA-bd_sf"/>
</dbReference>
<evidence type="ECO:0000313" key="2">
    <source>
        <dbReference type="EMBL" id="SER73794.1"/>
    </source>
</evidence>
<accession>A0A1H9RM71</accession>
<dbReference type="GO" id="GO:0046686">
    <property type="term" value="P:response to cadmium ion"/>
    <property type="evidence" value="ECO:0007669"/>
    <property type="project" value="TreeGrafter"/>
</dbReference>
<protein>
    <submittedName>
        <fullName evidence="2">Regulatory protein, arsR family</fullName>
    </submittedName>
</protein>
<dbReference type="GO" id="GO:0010288">
    <property type="term" value="P:response to lead ion"/>
    <property type="evidence" value="ECO:0007669"/>
    <property type="project" value="TreeGrafter"/>
</dbReference>
<keyword evidence="3" id="KW-1185">Reference proteome</keyword>
<dbReference type="InterPro" id="IPR011991">
    <property type="entry name" value="ArsR-like_HTH"/>
</dbReference>
<proteinExistence type="predicted"/>
<name>A0A1H9RM71_9ACTN</name>
<dbReference type="InterPro" id="IPR052543">
    <property type="entry name" value="HTH_Metal-responsive_Reg"/>
</dbReference>
<dbReference type="AlphaFoldDB" id="A0A1H9RM71"/>
<organism evidence="2 3">
    <name type="scientific">Propionibacterium cyclohexanicum</name>
    <dbReference type="NCBI Taxonomy" id="64702"/>
    <lineage>
        <taxon>Bacteria</taxon>
        <taxon>Bacillati</taxon>
        <taxon>Actinomycetota</taxon>
        <taxon>Actinomycetes</taxon>
        <taxon>Propionibacteriales</taxon>
        <taxon>Propionibacteriaceae</taxon>
        <taxon>Propionibacterium</taxon>
    </lineage>
</organism>
<dbReference type="STRING" id="64702.SAMN05443377_10824"/>
<dbReference type="GO" id="GO:0032791">
    <property type="term" value="F:lead ion binding"/>
    <property type="evidence" value="ECO:0007669"/>
    <property type="project" value="TreeGrafter"/>
</dbReference>
<dbReference type="PANTHER" id="PTHR39168">
    <property type="entry name" value="TRANSCRIPTIONAL REGULATOR-RELATED"/>
    <property type="match status" value="1"/>
</dbReference>
<dbReference type="CDD" id="cd00090">
    <property type="entry name" value="HTH_ARSR"/>
    <property type="match status" value="1"/>
</dbReference>